<proteinExistence type="predicted"/>
<sequence>MYEPIQTKHDSHNFKYDAITKQNHLASPLLRLPAELRNRIYELAFDSATVKRDLNPCAAKRYHVVFNSARLLLACRQLRYEAFPIQSSAVYHHLTLRTHGKDISCLVDSIGQTVCAEIRCIEMFMSLARSIHRKVKQQSSLEPDISAWSDGTGRVFESLSRIVVIFPFDLDSDANDIGTSLQKRFGSMEIKVRFRRAAYCISIADSYQFDVYVTSTPHAQQRSQSHVSVALDSRCATKDYRPQTEPQPTNSVLSSSDRHQNRATRPHRSTLDAAAIRPGSVEPLKQDPPPHRQAQGQALHISAGLAPRLGVR</sequence>
<evidence type="ECO:0008006" key="4">
    <source>
        <dbReference type="Google" id="ProtNLM"/>
    </source>
</evidence>
<dbReference type="PANTHER" id="PTHR42085">
    <property type="entry name" value="F-BOX DOMAIN-CONTAINING PROTEIN"/>
    <property type="match status" value="1"/>
</dbReference>
<keyword evidence="3" id="KW-1185">Reference proteome</keyword>
<evidence type="ECO:0000256" key="1">
    <source>
        <dbReference type="SAM" id="MobiDB-lite"/>
    </source>
</evidence>
<dbReference type="InterPro" id="IPR038883">
    <property type="entry name" value="AN11006-like"/>
</dbReference>
<dbReference type="EMBL" id="JYNV01000218">
    <property type="protein sequence ID" value="KZM22345.1"/>
    <property type="molecule type" value="Genomic_DNA"/>
</dbReference>
<protein>
    <recommendedName>
        <fullName evidence="4">F-box domain-containing protein</fullName>
    </recommendedName>
</protein>
<name>A0A163CBK8_DIDRA</name>
<feature type="region of interest" description="Disordered" evidence="1">
    <location>
        <begin position="239"/>
        <end position="312"/>
    </location>
</feature>
<dbReference type="PANTHER" id="PTHR42085:SF1">
    <property type="entry name" value="F-BOX DOMAIN-CONTAINING PROTEIN"/>
    <property type="match status" value="1"/>
</dbReference>
<evidence type="ECO:0000313" key="2">
    <source>
        <dbReference type="EMBL" id="KZM22345.1"/>
    </source>
</evidence>
<reference evidence="2 3" key="1">
    <citation type="journal article" date="2016" name="Sci. Rep.">
        <title>Draft genome sequencing and secretome analysis of fungal phytopathogen Ascochyta rabiei provides insight into the necrotrophic effector repertoire.</title>
        <authorList>
            <person name="Verma S."/>
            <person name="Gazara R.K."/>
            <person name="Nizam S."/>
            <person name="Parween S."/>
            <person name="Chattopadhyay D."/>
            <person name="Verma P.K."/>
        </authorList>
    </citation>
    <scope>NUCLEOTIDE SEQUENCE [LARGE SCALE GENOMIC DNA]</scope>
    <source>
        <strain evidence="2 3">ArDII</strain>
    </source>
</reference>
<gene>
    <name evidence="2" type="ORF">ST47_g6504</name>
</gene>
<comment type="caution">
    <text evidence="2">The sequence shown here is derived from an EMBL/GenBank/DDBJ whole genome shotgun (WGS) entry which is preliminary data.</text>
</comment>
<feature type="compositionally biased region" description="Polar residues" evidence="1">
    <location>
        <begin position="244"/>
        <end position="255"/>
    </location>
</feature>
<dbReference type="AlphaFoldDB" id="A0A163CBK8"/>
<accession>A0A163CBK8</accession>
<organism evidence="2 3">
    <name type="scientific">Didymella rabiei</name>
    <name type="common">Chickpea ascochyta blight fungus</name>
    <name type="synonym">Mycosphaerella rabiei</name>
    <dbReference type="NCBI Taxonomy" id="5454"/>
    <lineage>
        <taxon>Eukaryota</taxon>
        <taxon>Fungi</taxon>
        <taxon>Dikarya</taxon>
        <taxon>Ascomycota</taxon>
        <taxon>Pezizomycotina</taxon>
        <taxon>Dothideomycetes</taxon>
        <taxon>Pleosporomycetidae</taxon>
        <taxon>Pleosporales</taxon>
        <taxon>Pleosporineae</taxon>
        <taxon>Didymellaceae</taxon>
        <taxon>Ascochyta</taxon>
    </lineage>
</organism>
<dbReference type="Proteomes" id="UP000076837">
    <property type="component" value="Unassembled WGS sequence"/>
</dbReference>
<evidence type="ECO:0000313" key="3">
    <source>
        <dbReference type="Proteomes" id="UP000076837"/>
    </source>
</evidence>